<dbReference type="EMBL" id="CAMGZC010001022">
    <property type="protein sequence ID" value="CAI0651177.1"/>
    <property type="molecule type" value="Genomic_DNA"/>
</dbReference>
<gene>
    <name evidence="1" type="ORF">CGXH109_LOCUS103743</name>
</gene>
<protein>
    <recommendedName>
        <fullName evidence="3">Phosphotransferase</fullName>
    </recommendedName>
</protein>
<evidence type="ECO:0008006" key="3">
    <source>
        <dbReference type="Google" id="ProtNLM"/>
    </source>
</evidence>
<dbReference type="Proteomes" id="UP001152533">
    <property type="component" value="Unassembled WGS sequence"/>
</dbReference>
<dbReference type="AlphaFoldDB" id="A0A9W4WCK9"/>
<proteinExistence type="predicted"/>
<evidence type="ECO:0000313" key="1">
    <source>
        <dbReference type="EMBL" id="CAI0651177.1"/>
    </source>
</evidence>
<evidence type="ECO:0000313" key="2">
    <source>
        <dbReference type="Proteomes" id="UP001152533"/>
    </source>
</evidence>
<keyword evidence="2" id="KW-1185">Reference proteome</keyword>
<dbReference type="PANTHER" id="PTHR21310">
    <property type="entry name" value="AMINOGLYCOSIDE PHOSPHOTRANSFERASE-RELATED-RELATED"/>
    <property type="match status" value="1"/>
</dbReference>
<dbReference type="PANTHER" id="PTHR21310:SF37">
    <property type="entry name" value="AMINOGLYCOSIDE PHOSPHOTRANSFERASE DOMAIN-CONTAINING PROTEIN"/>
    <property type="match status" value="1"/>
</dbReference>
<reference evidence="1" key="1">
    <citation type="submission" date="2022-08" db="EMBL/GenBank/DDBJ databases">
        <authorList>
            <person name="Giroux E."/>
            <person name="Giroux E."/>
        </authorList>
    </citation>
    <scope>NUCLEOTIDE SEQUENCE</scope>
    <source>
        <strain evidence="1">H1091258</strain>
    </source>
</reference>
<name>A0A9W4WCK9_9PEZI</name>
<accession>A0A9W4WCK9</accession>
<comment type="caution">
    <text evidence="1">The sequence shown here is derived from an EMBL/GenBank/DDBJ whole genome shotgun (WGS) entry which is preliminary data.</text>
</comment>
<organism evidence="1 2">
    <name type="scientific">Colletotrichum noveboracense</name>
    <dbReference type="NCBI Taxonomy" id="2664923"/>
    <lineage>
        <taxon>Eukaryota</taxon>
        <taxon>Fungi</taxon>
        <taxon>Dikarya</taxon>
        <taxon>Ascomycota</taxon>
        <taxon>Pezizomycotina</taxon>
        <taxon>Sordariomycetes</taxon>
        <taxon>Hypocreomycetidae</taxon>
        <taxon>Glomerellales</taxon>
        <taxon>Glomerellaceae</taxon>
        <taxon>Colletotrichum</taxon>
        <taxon>Colletotrichum gloeosporioides species complex</taxon>
    </lineage>
</organism>
<sequence length="495" mass="57026">MRARQNSDNDAWDRKDDGWDEAVREASSHSRYRQITAFVERVFEECAMIVFPIYVGGSHVSYPIRFGGSPLRVVVRLPLTDQTTFAAEKLFLEAATTECLSRQSQLSVPRVYHYGMDPEVGAFSIIQDYGARASMCELMWAQRPDESDMPILSSEISEERLKMLYLNMTRCVLQIAQPAFPLLGSLVGTTPGSCAVLARPITLNMSSMVQLSNVPESVLPSPGSTYQSVDDWYVALADMHIATLLFQHNDIVSSEDDCRCKYVARQLFRRRAKQGQLSNFGFAEDDWSARSIADKSRLAMPPRSGSFRLWNDHFRPSTVLMNESEVVHTVIDSEFTYAAPTHFVLDCPWWLLLECPEEWKDGIEEWVHIYETRLGIWLSALEDVEGEMGPGSFHLSTYMRDSWKTGRFWLNYAARNSWAFDSIYWKYLDELFFGARDNGVPHEKLWETRLHLLTDEERAAMEPLVQIKMAESQKRTLIDWKDEEANQRMSWFIFD</sequence>
<dbReference type="InterPro" id="IPR051678">
    <property type="entry name" value="AGP_Transferase"/>
</dbReference>